<evidence type="ECO:0000313" key="2">
    <source>
        <dbReference type="Proteomes" id="UP000559256"/>
    </source>
</evidence>
<dbReference type="OrthoDB" id="2984821at2759"/>
<dbReference type="AlphaFoldDB" id="A0A8H5CMC0"/>
<reference evidence="1 2" key="1">
    <citation type="journal article" date="2020" name="ISME J.">
        <title>Uncovering the hidden diversity of litter-decomposition mechanisms in mushroom-forming fungi.</title>
        <authorList>
            <person name="Floudas D."/>
            <person name="Bentzer J."/>
            <person name="Ahren D."/>
            <person name="Johansson T."/>
            <person name="Persson P."/>
            <person name="Tunlid A."/>
        </authorList>
    </citation>
    <scope>NUCLEOTIDE SEQUENCE [LARGE SCALE GENOMIC DNA]</scope>
    <source>
        <strain evidence="1 2">CBS 291.85</strain>
    </source>
</reference>
<dbReference type="Proteomes" id="UP000559256">
    <property type="component" value="Unassembled WGS sequence"/>
</dbReference>
<name>A0A8H5CMC0_9AGAR</name>
<accession>A0A8H5CMC0</accession>
<dbReference type="EMBL" id="JAACJM010000126">
    <property type="protein sequence ID" value="KAF5344375.1"/>
    <property type="molecule type" value="Genomic_DNA"/>
</dbReference>
<gene>
    <name evidence="1" type="ORF">D9758_013239</name>
</gene>
<proteinExistence type="predicted"/>
<organism evidence="1 2">
    <name type="scientific">Tetrapyrgos nigripes</name>
    <dbReference type="NCBI Taxonomy" id="182062"/>
    <lineage>
        <taxon>Eukaryota</taxon>
        <taxon>Fungi</taxon>
        <taxon>Dikarya</taxon>
        <taxon>Basidiomycota</taxon>
        <taxon>Agaricomycotina</taxon>
        <taxon>Agaricomycetes</taxon>
        <taxon>Agaricomycetidae</taxon>
        <taxon>Agaricales</taxon>
        <taxon>Marasmiineae</taxon>
        <taxon>Marasmiaceae</taxon>
        <taxon>Tetrapyrgos</taxon>
    </lineage>
</organism>
<sequence>MQPLTHTRSTSIHKAISQALSASEPKSITVAHILPIYIRFAGFDKLCHDALVAFEHAMEKGRVVGSSITPPDATDGDDIHQAYPDLVKGMLNTWQLEAAVIKLREEYWKKKLGGGQGGEGTSVCTCEECGRMRLVKPTEREYYDEGGSRYVVMKAKDLKLVSGEGGANGSATTIGPNANSRTKRKVKKAKKTKMKKKKFVQGVTVPSYEALHAFTNFQVHRAINTLPSPS</sequence>
<protein>
    <submittedName>
        <fullName evidence="1">Uncharacterized protein</fullName>
    </submittedName>
</protein>
<comment type="caution">
    <text evidence="1">The sequence shown here is derived from an EMBL/GenBank/DDBJ whole genome shotgun (WGS) entry which is preliminary data.</text>
</comment>
<keyword evidence="2" id="KW-1185">Reference proteome</keyword>
<evidence type="ECO:0000313" key="1">
    <source>
        <dbReference type="EMBL" id="KAF5344375.1"/>
    </source>
</evidence>